<dbReference type="Proteomes" id="UP001152747">
    <property type="component" value="Unassembled WGS sequence"/>
</dbReference>
<dbReference type="GO" id="GO:0016020">
    <property type="term" value="C:membrane"/>
    <property type="evidence" value="ECO:0007669"/>
    <property type="project" value="UniProtKB-SubCell"/>
</dbReference>
<dbReference type="EMBL" id="CANHGI010000004">
    <property type="protein sequence ID" value="CAI5448688.1"/>
    <property type="molecule type" value="Genomic_DNA"/>
</dbReference>
<gene>
    <name evidence="6" type="ORF">CAMP_LOCUS11325</name>
</gene>
<evidence type="ECO:0000256" key="4">
    <source>
        <dbReference type="ARBA" id="ARBA00023136"/>
    </source>
</evidence>
<evidence type="ECO:0000313" key="6">
    <source>
        <dbReference type="EMBL" id="CAI5448688.1"/>
    </source>
</evidence>
<proteinExistence type="predicted"/>
<accession>A0A9P1N2J8</accession>
<feature type="transmembrane region" description="Helical" evidence="5">
    <location>
        <begin position="190"/>
        <end position="207"/>
    </location>
</feature>
<dbReference type="PANTHER" id="PTHR46561:SF2">
    <property type="entry name" value="G_PROTEIN_RECEP_F1_2 DOMAIN-CONTAINING PROTEIN"/>
    <property type="match status" value="1"/>
</dbReference>
<dbReference type="AlphaFoldDB" id="A0A9P1N2J8"/>
<feature type="transmembrane region" description="Helical" evidence="5">
    <location>
        <begin position="88"/>
        <end position="112"/>
    </location>
</feature>
<feature type="transmembrane region" description="Helical" evidence="5">
    <location>
        <begin position="219"/>
        <end position="241"/>
    </location>
</feature>
<keyword evidence="3 5" id="KW-1133">Transmembrane helix</keyword>
<comment type="caution">
    <text evidence="6">The sequence shown here is derived from an EMBL/GenBank/DDBJ whole genome shotgun (WGS) entry which is preliminary data.</text>
</comment>
<reference evidence="6" key="1">
    <citation type="submission" date="2022-11" db="EMBL/GenBank/DDBJ databases">
        <authorList>
            <person name="Kikuchi T."/>
        </authorList>
    </citation>
    <scope>NUCLEOTIDE SEQUENCE</scope>
    <source>
        <strain evidence="6">PS1010</strain>
    </source>
</reference>
<feature type="transmembrane region" description="Helical" evidence="5">
    <location>
        <begin position="132"/>
        <end position="153"/>
    </location>
</feature>
<keyword evidence="7" id="KW-1185">Reference proteome</keyword>
<dbReference type="PANTHER" id="PTHR46561">
    <property type="entry name" value="SERPENTINE RECEPTOR, CLASS AB (CLASS A-LIKE)-RELATED"/>
    <property type="match status" value="1"/>
</dbReference>
<evidence type="ECO:0000256" key="2">
    <source>
        <dbReference type="ARBA" id="ARBA00022692"/>
    </source>
</evidence>
<protein>
    <submittedName>
        <fullName evidence="6">Uncharacterized protein</fullName>
    </submittedName>
</protein>
<evidence type="ECO:0000256" key="5">
    <source>
        <dbReference type="SAM" id="Phobius"/>
    </source>
</evidence>
<dbReference type="Pfam" id="PF10292">
    <property type="entry name" value="7TM_GPCR_Srab"/>
    <property type="match status" value="1"/>
</dbReference>
<evidence type="ECO:0000313" key="7">
    <source>
        <dbReference type="Proteomes" id="UP001152747"/>
    </source>
</evidence>
<dbReference type="InterPro" id="IPR053286">
    <property type="entry name" value="Nematode_rcpt-like_srab"/>
</dbReference>
<evidence type="ECO:0000256" key="3">
    <source>
        <dbReference type="ARBA" id="ARBA00022989"/>
    </source>
</evidence>
<feature type="transmembrane region" description="Helical" evidence="5">
    <location>
        <begin position="46"/>
        <end position="68"/>
    </location>
</feature>
<dbReference type="InterPro" id="IPR019408">
    <property type="entry name" value="7TM_GPCR_serpentine_rcpt_Srab"/>
</dbReference>
<organism evidence="6 7">
    <name type="scientific">Caenorhabditis angaria</name>
    <dbReference type="NCBI Taxonomy" id="860376"/>
    <lineage>
        <taxon>Eukaryota</taxon>
        <taxon>Metazoa</taxon>
        <taxon>Ecdysozoa</taxon>
        <taxon>Nematoda</taxon>
        <taxon>Chromadorea</taxon>
        <taxon>Rhabditida</taxon>
        <taxon>Rhabditina</taxon>
        <taxon>Rhabditomorpha</taxon>
        <taxon>Rhabditoidea</taxon>
        <taxon>Rhabditidae</taxon>
        <taxon>Peloderinae</taxon>
        <taxon>Caenorhabditis</taxon>
    </lineage>
</organism>
<dbReference type="OrthoDB" id="5810055at2759"/>
<name>A0A9P1N2J8_9PELO</name>
<keyword evidence="2 5" id="KW-0812">Transmembrane</keyword>
<sequence length="274" mass="32401">MNRGVILNSRRLFDLVARRHFAEAFENAFGGILRTHSVFANNTNCFYYRFIFNCGIWFIGTTPIFIIFERYLATRKITNYQDDKKYGIILIIAQIMLSGLFLSMLYDGYIFGTDQLRVYCMASNPSMSFYKSSSLLGIIFSQLLAVFGLKYLIRKNLKIRKIFKDQGVHLLKRYQVEETLRSLNTLKQPIYTMFISQFSFTSMSFFGQRYGSGFSQEVYYTILESSVLLPEYSVIFVLLFIRNNEKINRERKSHLNQKIMIEPEEYFNHYKNVW</sequence>
<keyword evidence="4 5" id="KW-0472">Membrane</keyword>
<comment type="subcellular location">
    <subcellularLocation>
        <location evidence="1">Membrane</location>
        <topology evidence="1">Multi-pass membrane protein</topology>
    </subcellularLocation>
</comment>
<evidence type="ECO:0000256" key="1">
    <source>
        <dbReference type="ARBA" id="ARBA00004141"/>
    </source>
</evidence>